<dbReference type="RefSeq" id="WP_099589964.1">
    <property type="nucleotide sequence ID" value="NZ_VKQR01000007.1"/>
</dbReference>
<keyword evidence="1" id="KW-0732">Signal</keyword>
<dbReference type="AlphaFoldDB" id="A0AAI9G0C6"/>
<reference evidence="2" key="1">
    <citation type="submission" date="2022-07" db="EMBL/GenBank/DDBJ databases">
        <authorList>
            <consortium name="Clinical and Environmental Microbiology Branch: Whole genome sequencing antimicrobial resistance pathogens in the healthcare setting"/>
        </authorList>
    </citation>
    <scope>NUCLEOTIDE SEQUENCE</scope>
    <source>
        <strain evidence="2">Stenotrophomonas_maltophilia_2021CK-00905</strain>
    </source>
</reference>
<dbReference type="Proteomes" id="UP001214521">
    <property type="component" value="Unassembled WGS sequence"/>
</dbReference>
<protein>
    <recommendedName>
        <fullName evidence="4">Lipoprotein</fullName>
    </recommendedName>
</protein>
<accession>A0AAI9G0C6</accession>
<name>A0AAI9G0C6_STEMA</name>
<feature type="signal peptide" evidence="1">
    <location>
        <begin position="1"/>
        <end position="17"/>
    </location>
</feature>
<sequence length="121" mass="13404">MKIKIFLSAALSMPLLASCMQERGCLLRVASQDHDSSSSQKIHGDMDEIIHSRPVDGAREVKAELVVSQLELSREGRRNRRIFYVLTDGGGKFLTAGTCGIDEDQCASVIVKRMIGFCDRM</sequence>
<dbReference type="PROSITE" id="PS51257">
    <property type="entry name" value="PROKAR_LIPOPROTEIN"/>
    <property type="match status" value="1"/>
</dbReference>
<feature type="chain" id="PRO_5042536264" description="Lipoprotein" evidence="1">
    <location>
        <begin position="18"/>
        <end position="121"/>
    </location>
</feature>
<evidence type="ECO:0000256" key="1">
    <source>
        <dbReference type="SAM" id="SignalP"/>
    </source>
</evidence>
<evidence type="ECO:0000313" key="2">
    <source>
        <dbReference type="EMBL" id="EKT4441948.1"/>
    </source>
</evidence>
<evidence type="ECO:0000313" key="3">
    <source>
        <dbReference type="Proteomes" id="UP001214521"/>
    </source>
</evidence>
<proteinExistence type="predicted"/>
<gene>
    <name evidence="2" type="ORF">QEK83_002615</name>
</gene>
<dbReference type="EMBL" id="ABLOMU010000028">
    <property type="protein sequence ID" value="EKT4441948.1"/>
    <property type="molecule type" value="Genomic_DNA"/>
</dbReference>
<evidence type="ECO:0008006" key="4">
    <source>
        <dbReference type="Google" id="ProtNLM"/>
    </source>
</evidence>
<organism evidence="2 3">
    <name type="scientific">Stenotrophomonas maltophilia</name>
    <name type="common">Pseudomonas maltophilia</name>
    <name type="synonym">Xanthomonas maltophilia</name>
    <dbReference type="NCBI Taxonomy" id="40324"/>
    <lineage>
        <taxon>Bacteria</taxon>
        <taxon>Pseudomonadati</taxon>
        <taxon>Pseudomonadota</taxon>
        <taxon>Gammaproteobacteria</taxon>
        <taxon>Lysobacterales</taxon>
        <taxon>Lysobacteraceae</taxon>
        <taxon>Stenotrophomonas</taxon>
        <taxon>Stenotrophomonas maltophilia group</taxon>
    </lineage>
</organism>
<comment type="caution">
    <text evidence="2">The sequence shown here is derived from an EMBL/GenBank/DDBJ whole genome shotgun (WGS) entry which is preliminary data.</text>
</comment>